<evidence type="ECO:0000256" key="5">
    <source>
        <dbReference type="ARBA" id="ARBA00022695"/>
    </source>
</evidence>
<dbReference type="PANTHER" id="PTHR43532">
    <property type="entry name" value="GLUCOSE-1-PHOSPHATE THYMIDYLYLTRANSFERASE"/>
    <property type="match status" value="1"/>
</dbReference>
<keyword evidence="4" id="KW-0808">Transferase</keyword>
<dbReference type="AlphaFoldDB" id="A0A7C2W8F0"/>
<dbReference type="InterPro" id="IPR029044">
    <property type="entry name" value="Nucleotide-diphossugar_trans"/>
</dbReference>
<gene>
    <name evidence="10" type="ORF">ENP13_10575</name>
</gene>
<accession>A0A7C2W8F0</accession>
<evidence type="ECO:0000256" key="4">
    <source>
        <dbReference type="ARBA" id="ARBA00022679"/>
    </source>
</evidence>
<evidence type="ECO:0000256" key="3">
    <source>
        <dbReference type="ARBA" id="ARBA00012461"/>
    </source>
</evidence>
<organism evidence="10">
    <name type="scientific">Thermorudis sp</name>
    <dbReference type="NCBI Taxonomy" id="1969470"/>
    <lineage>
        <taxon>Bacteria</taxon>
        <taxon>Pseudomonadati</taxon>
        <taxon>Thermomicrobiota</taxon>
        <taxon>Thermomicrobia</taxon>
        <taxon>Thermomicrobia incertae sedis</taxon>
        <taxon>Thermorudis</taxon>
    </lineage>
</organism>
<evidence type="ECO:0000256" key="2">
    <source>
        <dbReference type="ARBA" id="ARBA00010480"/>
    </source>
</evidence>
<dbReference type="PANTHER" id="PTHR43532:SF1">
    <property type="entry name" value="GLUCOSE-1-PHOSPHATE THYMIDYLYLTRANSFERASE 1"/>
    <property type="match status" value="1"/>
</dbReference>
<comment type="cofactor">
    <cofactor evidence="1">
        <name>Mg(2+)</name>
        <dbReference type="ChEBI" id="CHEBI:18420"/>
    </cofactor>
</comment>
<name>A0A7C2W8F0_9BACT</name>
<dbReference type="InterPro" id="IPR005835">
    <property type="entry name" value="NTP_transferase_dom"/>
</dbReference>
<evidence type="ECO:0000256" key="7">
    <source>
        <dbReference type="ARBA" id="ARBA00022842"/>
    </source>
</evidence>
<dbReference type="InterPro" id="IPR005907">
    <property type="entry name" value="G1P_thy_trans_s"/>
</dbReference>
<evidence type="ECO:0000256" key="1">
    <source>
        <dbReference type="ARBA" id="ARBA00001946"/>
    </source>
</evidence>
<dbReference type="SUPFAM" id="SSF53448">
    <property type="entry name" value="Nucleotide-diphospho-sugar transferases"/>
    <property type="match status" value="1"/>
</dbReference>
<dbReference type="EC" id="2.7.7.24" evidence="3"/>
<sequence length="270" mass="30253">MKGVVLAGGLGTRLYPLTYATNKHLLPVYDQPMIYYPIRTLVRAGIDEIIVVTGGPHAGHFLPVLRDGKHLGVRHLEYTYQPSEGGIAEALGLCEEFADGDDVCVILGDNTTDADIRPEVESFTGGALIFLARVPDPERFGCPVFDPDDPTRILKIEEKPAHPKSPYAVTGLYIYDARVFDYIRELRPSERGELEITDVNNRYLAAGELRWVELRGFWSDAGTFESLHRANRYWAEKCGWRDPEAARRWAEEGLDATRDTDTVESTNVQA</sequence>
<evidence type="ECO:0000256" key="6">
    <source>
        <dbReference type="ARBA" id="ARBA00022723"/>
    </source>
</evidence>
<dbReference type="Pfam" id="PF00483">
    <property type="entry name" value="NTP_transferase"/>
    <property type="match status" value="1"/>
</dbReference>
<comment type="similarity">
    <text evidence="2">Belongs to the glucose-1-phosphate thymidylyltransferase family.</text>
</comment>
<dbReference type="Gene3D" id="3.90.550.10">
    <property type="entry name" value="Spore Coat Polysaccharide Biosynthesis Protein SpsA, Chain A"/>
    <property type="match status" value="1"/>
</dbReference>
<keyword evidence="10" id="KW-0167">Capsid protein</keyword>
<evidence type="ECO:0000256" key="8">
    <source>
        <dbReference type="ARBA" id="ARBA00049336"/>
    </source>
</evidence>
<evidence type="ECO:0000313" key="10">
    <source>
        <dbReference type="EMBL" id="HEX71667.1"/>
    </source>
</evidence>
<protein>
    <recommendedName>
        <fullName evidence="3">glucose-1-phosphate thymidylyltransferase</fullName>
        <ecNumber evidence="3">2.7.7.24</ecNumber>
    </recommendedName>
</protein>
<feature type="domain" description="Nucleotidyl transferase" evidence="9">
    <location>
        <begin position="2"/>
        <end position="233"/>
    </location>
</feature>
<evidence type="ECO:0000259" key="9">
    <source>
        <dbReference type="Pfam" id="PF00483"/>
    </source>
</evidence>
<comment type="catalytic activity">
    <reaction evidence="8">
        <text>dTTP + alpha-D-glucose 1-phosphate + H(+) = dTDP-alpha-D-glucose + diphosphate</text>
        <dbReference type="Rhea" id="RHEA:15225"/>
        <dbReference type="ChEBI" id="CHEBI:15378"/>
        <dbReference type="ChEBI" id="CHEBI:33019"/>
        <dbReference type="ChEBI" id="CHEBI:37568"/>
        <dbReference type="ChEBI" id="CHEBI:57477"/>
        <dbReference type="ChEBI" id="CHEBI:58601"/>
        <dbReference type="EC" id="2.7.7.24"/>
    </reaction>
</comment>
<keyword evidence="5" id="KW-0548">Nucleotidyltransferase</keyword>
<reference evidence="10" key="1">
    <citation type="journal article" date="2020" name="mSystems">
        <title>Genome- and Community-Level Interaction Insights into Carbon Utilization and Element Cycling Functions of Hydrothermarchaeota in Hydrothermal Sediment.</title>
        <authorList>
            <person name="Zhou Z."/>
            <person name="Liu Y."/>
            <person name="Xu W."/>
            <person name="Pan J."/>
            <person name="Luo Z.H."/>
            <person name="Li M."/>
        </authorList>
    </citation>
    <scope>NUCLEOTIDE SEQUENCE [LARGE SCALE GENOMIC DNA]</scope>
    <source>
        <strain evidence="10">SpSt-192</strain>
    </source>
</reference>
<dbReference type="EMBL" id="DSID01000804">
    <property type="protein sequence ID" value="HEX71667.1"/>
    <property type="molecule type" value="Genomic_DNA"/>
</dbReference>
<dbReference type="GO" id="GO:0008879">
    <property type="term" value="F:glucose-1-phosphate thymidylyltransferase activity"/>
    <property type="evidence" value="ECO:0007669"/>
    <property type="project" value="UniProtKB-EC"/>
</dbReference>
<keyword evidence="6" id="KW-0479">Metal-binding</keyword>
<keyword evidence="7" id="KW-0460">Magnesium</keyword>
<keyword evidence="10" id="KW-0946">Virion</keyword>
<dbReference type="GO" id="GO:0046872">
    <property type="term" value="F:metal ion binding"/>
    <property type="evidence" value="ECO:0007669"/>
    <property type="project" value="UniProtKB-KW"/>
</dbReference>
<comment type="caution">
    <text evidence="10">The sequence shown here is derived from an EMBL/GenBank/DDBJ whole genome shotgun (WGS) entry which is preliminary data.</text>
</comment>
<proteinExistence type="inferred from homology"/>